<comment type="caution">
    <text evidence="2">The sequence shown here is derived from an EMBL/GenBank/DDBJ whole genome shotgun (WGS) entry which is preliminary data.</text>
</comment>
<reference evidence="2 3" key="1">
    <citation type="submission" date="2020-02" db="EMBL/GenBank/DDBJ databases">
        <title>Rhodobacter translucens sp. nov., a novel bacterium isolated from activated sludge.</title>
        <authorList>
            <person name="Liu J."/>
        </authorList>
    </citation>
    <scope>NUCLEOTIDE SEQUENCE [LARGE SCALE GENOMIC DNA]</scope>
    <source>
        <strain evidence="2 3">HX-7-19</strain>
    </source>
</reference>
<evidence type="ECO:0000313" key="2">
    <source>
        <dbReference type="EMBL" id="NGQ91629.1"/>
    </source>
</evidence>
<dbReference type="EMBL" id="JAALFE010000010">
    <property type="protein sequence ID" value="NGQ91629.1"/>
    <property type="molecule type" value="Genomic_DNA"/>
</dbReference>
<feature type="region of interest" description="Disordered" evidence="1">
    <location>
        <begin position="39"/>
        <end position="65"/>
    </location>
</feature>
<gene>
    <name evidence="2" type="ORF">G5V65_12040</name>
</gene>
<dbReference type="RefSeq" id="WP_165050372.1">
    <property type="nucleotide sequence ID" value="NZ_JAALFE010000010.1"/>
</dbReference>
<dbReference type="AlphaFoldDB" id="A0A6M1TNI0"/>
<dbReference type="Proteomes" id="UP000474758">
    <property type="component" value="Unassembled WGS sequence"/>
</dbReference>
<keyword evidence="3" id="KW-1185">Reference proteome</keyword>
<sequence length="65" mass="7216">MFDPALTRSMVAFARNIVAHARGFTKSSFASFANRVTNTPKIGDQGTIREQAWHRPARPNKGELS</sequence>
<evidence type="ECO:0000256" key="1">
    <source>
        <dbReference type="SAM" id="MobiDB-lite"/>
    </source>
</evidence>
<evidence type="ECO:0000313" key="3">
    <source>
        <dbReference type="Proteomes" id="UP000474758"/>
    </source>
</evidence>
<accession>A0A6M1TNI0</accession>
<protein>
    <submittedName>
        <fullName evidence="2">Uncharacterized protein</fullName>
    </submittedName>
</protein>
<proteinExistence type="predicted"/>
<name>A0A6M1TNI0_9RHOB</name>
<organism evidence="2 3">
    <name type="scientific">Paragemmobacter kunshanensis</name>
    <dbReference type="NCBI Taxonomy" id="2583234"/>
    <lineage>
        <taxon>Bacteria</taxon>
        <taxon>Pseudomonadati</taxon>
        <taxon>Pseudomonadota</taxon>
        <taxon>Alphaproteobacteria</taxon>
        <taxon>Rhodobacterales</taxon>
        <taxon>Paracoccaceae</taxon>
        <taxon>Paragemmobacter</taxon>
    </lineage>
</organism>